<proteinExistence type="predicted"/>
<dbReference type="Pfam" id="PF00160">
    <property type="entry name" value="Pro_isomerase"/>
    <property type="match status" value="1"/>
</dbReference>
<keyword evidence="4" id="KW-0413">Isomerase</keyword>
<dbReference type="Gene3D" id="2.40.100.10">
    <property type="entry name" value="Cyclophilin-like"/>
    <property type="match status" value="1"/>
</dbReference>
<dbReference type="PRINTS" id="PR00153">
    <property type="entry name" value="CSAPPISMRASE"/>
</dbReference>
<keyword evidence="3" id="KW-0697">Rotamase</keyword>
<protein>
    <recommendedName>
        <fullName evidence="2">peptidylprolyl isomerase</fullName>
        <ecNumber evidence="2">5.2.1.8</ecNumber>
    </recommendedName>
</protein>
<keyword evidence="7" id="KW-1185">Reference proteome</keyword>
<organism evidence="6 7">
    <name type="scientific">Peronospora destructor</name>
    <dbReference type="NCBI Taxonomy" id="86335"/>
    <lineage>
        <taxon>Eukaryota</taxon>
        <taxon>Sar</taxon>
        <taxon>Stramenopiles</taxon>
        <taxon>Oomycota</taxon>
        <taxon>Peronosporomycetes</taxon>
        <taxon>Peronosporales</taxon>
        <taxon>Peronosporaceae</taxon>
        <taxon>Peronospora</taxon>
    </lineage>
</organism>
<evidence type="ECO:0000256" key="3">
    <source>
        <dbReference type="ARBA" id="ARBA00023110"/>
    </source>
</evidence>
<dbReference type="FunFam" id="2.40.100.10:FF:000025">
    <property type="entry name" value="Peptidyl-prolyl cis-trans isomerase CYP19-2"/>
    <property type="match status" value="1"/>
</dbReference>
<dbReference type="SUPFAM" id="SSF50891">
    <property type="entry name" value="Cyclophilin-like"/>
    <property type="match status" value="1"/>
</dbReference>
<sequence>MTEDNDLPRHPIRLFSWSSEDAIVVTDPERVAMATAFKKKSFENWKEVKKLRNDSVLNDLMLENKRKLSLSGGLLNLGNSIGSDSETSTTFRQRSHNSWRIQQQSLVDEAAGISQWKAAGKGKEGCLEASLAEKLLERGYGLGSSQNKVDAACSSCSNESITSLEESKKLLLSQEPHIAFRNRLAYSGREEELFQKLHERYVVGANLSLRERKKRLITKDTDPTVYMNISIAGAPVGRIVMRLLKDEVPLASENFRCLCTGEKGGILSLKGSKFHRIIKNFVVQGGDITTGDGTGGQSIYRGTPHGDLWGNFKDEKFLPHDDVGLLSMANAGKNTNGSQFFITTKAGLTNLDEKHVVFGEVIDGLDVVDAMQNLKVDHGNNRPLLENEVAIVDCGEL</sequence>
<dbReference type="InterPro" id="IPR029000">
    <property type="entry name" value="Cyclophilin-like_dom_sf"/>
</dbReference>
<dbReference type="EMBL" id="CANTFM010000524">
    <property type="protein sequence ID" value="CAI5724166.1"/>
    <property type="molecule type" value="Genomic_DNA"/>
</dbReference>
<name>A0AAV0TM55_9STRA</name>
<evidence type="ECO:0000256" key="1">
    <source>
        <dbReference type="ARBA" id="ARBA00000971"/>
    </source>
</evidence>
<evidence type="ECO:0000259" key="5">
    <source>
        <dbReference type="PROSITE" id="PS50072"/>
    </source>
</evidence>
<evidence type="ECO:0000313" key="7">
    <source>
        <dbReference type="Proteomes" id="UP001162029"/>
    </source>
</evidence>
<dbReference type="PROSITE" id="PS50072">
    <property type="entry name" value="CSA_PPIASE_2"/>
    <property type="match status" value="1"/>
</dbReference>
<reference evidence="6" key="1">
    <citation type="submission" date="2022-12" db="EMBL/GenBank/DDBJ databases">
        <authorList>
            <person name="Webb A."/>
        </authorList>
    </citation>
    <scope>NUCLEOTIDE SEQUENCE</scope>
    <source>
        <strain evidence="6">Pd1</strain>
    </source>
</reference>
<dbReference type="GO" id="GO:0016018">
    <property type="term" value="F:cyclosporin A binding"/>
    <property type="evidence" value="ECO:0007669"/>
    <property type="project" value="TreeGrafter"/>
</dbReference>
<comment type="caution">
    <text evidence="6">The sequence shown here is derived from an EMBL/GenBank/DDBJ whole genome shotgun (WGS) entry which is preliminary data.</text>
</comment>
<dbReference type="GO" id="GO:0006457">
    <property type="term" value="P:protein folding"/>
    <property type="evidence" value="ECO:0007669"/>
    <property type="project" value="TreeGrafter"/>
</dbReference>
<dbReference type="GO" id="GO:0003755">
    <property type="term" value="F:peptidyl-prolyl cis-trans isomerase activity"/>
    <property type="evidence" value="ECO:0007669"/>
    <property type="project" value="UniProtKB-KW"/>
</dbReference>
<evidence type="ECO:0000313" key="6">
    <source>
        <dbReference type="EMBL" id="CAI5724166.1"/>
    </source>
</evidence>
<dbReference type="InterPro" id="IPR002130">
    <property type="entry name" value="Cyclophilin-type_PPIase_dom"/>
</dbReference>
<dbReference type="PANTHER" id="PTHR11071">
    <property type="entry name" value="PEPTIDYL-PROLYL CIS-TRANS ISOMERASE"/>
    <property type="match status" value="1"/>
</dbReference>
<dbReference type="GO" id="GO:0005737">
    <property type="term" value="C:cytoplasm"/>
    <property type="evidence" value="ECO:0007669"/>
    <property type="project" value="TreeGrafter"/>
</dbReference>
<dbReference type="PANTHER" id="PTHR11071:SF561">
    <property type="entry name" value="PEPTIDYL-PROLYL CIS-TRANS ISOMERASE D-RELATED"/>
    <property type="match status" value="1"/>
</dbReference>
<dbReference type="AlphaFoldDB" id="A0AAV0TM55"/>
<dbReference type="Proteomes" id="UP001162029">
    <property type="component" value="Unassembled WGS sequence"/>
</dbReference>
<feature type="domain" description="PPIase cyclophilin-type" evidence="5">
    <location>
        <begin position="226"/>
        <end position="396"/>
    </location>
</feature>
<evidence type="ECO:0000256" key="4">
    <source>
        <dbReference type="ARBA" id="ARBA00023235"/>
    </source>
</evidence>
<accession>A0AAV0TM55</accession>
<evidence type="ECO:0000256" key="2">
    <source>
        <dbReference type="ARBA" id="ARBA00013194"/>
    </source>
</evidence>
<dbReference type="EC" id="5.2.1.8" evidence="2"/>
<gene>
    <name evidence="6" type="ORF">PDE001_LOCUS3070</name>
</gene>
<comment type="catalytic activity">
    <reaction evidence="1">
        <text>[protein]-peptidylproline (omega=180) = [protein]-peptidylproline (omega=0)</text>
        <dbReference type="Rhea" id="RHEA:16237"/>
        <dbReference type="Rhea" id="RHEA-COMP:10747"/>
        <dbReference type="Rhea" id="RHEA-COMP:10748"/>
        <dbReference type="ChEBI" id="CHEBI:83833"/>
        <dbReference type="ChEBI" id="CHEBI:83834"/>
        <dbReference type="EC" id="5.2.1.8"/>
    </reaction>
</comment>